<dbReference type="InterPro" id="IPR036164">
    <property type="entry name" value="bL21-like_sf"/>
</dbReference>
<gene>
    <name evidence="3" type="ORF">OCTVUL_1B024489</name>
</gene>
<dbReference type="GO" id="GO:0003735">
    <property type="term" value="F:structural constituent of ribosome"/>
    <property type="evidence" value="ECO:0007669"/>
    <property type="project" value="TreeGrafter"/>
</dbReference>
<proteinExistence type="inferred from homology"/>
<accession>A0AA36FIN8</accession>
<evidence type="ECO:0000256" key="1">
    <source>
        <dbReference type="ARBA" id="ARBA00008563"/>
    </source>
</evidence>
<evidence type="ECO:0000256" key="2">
    <source>
        <dbReference type="ARBA" id="ARBA00044129"/>
    </source>
</evidence>
<dbReference type="AlphaFoldDB" id="A0AA36FIN8"/>
<protein>
    <recommendedName>
        <fullName evidence="2">Large ribosomal subunit protein bL21m</fullName>
    </recommendedName>
</protein>
<reference evidence="3" key="1">
    <citation type="submission" date="2023-08" db="EMBL/GenBank/DDBJ databases">
        <authorList>
            <person name="Alioto T."/>
            <person name="Alioto T."/>
            <person name="Gomez Garrido J."/>
        </authorList>
    </citation>
    <scope>NUCLEOTIDE SEQUENCE</scope>
</reference>
<dbReference type="GO" id="GO:0005762">
    <property type="term" value="C:mitochondrial large ribosomal subunit"/>
    <property type="evidence" value="ECO:0007669"/>
    <property type="project" value="TreeGrafter"/>
</dbReference>
<sequence>MAVSLRSFCSLSRFFQNLPNKCPSPLTQVININAVLKGSTDLNVTSQSRRSMTKWHKFKFGSNKPLIKRERPEILDEEDNKQLVARVSEQMANPDIGRLFAVVYIRGLQRKVTAEDMLIVTGSFPPNIGDRLRLEKVLLVGGKDFSLVGRPMLSRSIVRVEATVIEKTLSNTKVRLSYTARKHNRKFKLLKDLQTVIVINSIEVNPKGLISDTSDTISVV</sequence>
<dbReference type="Proteomes" id="UP001162480">
    <property type="component" value="Chromosome 18"/>
</dbReference>
<evidence type="ECO:0000313" key="3">
    <source>
        <dbReference type="EMBL" id="CAI9735698.1"/>
    </source>
</evidence>
<dbReference type="InterPro" id="IPR028909">
    <property type="entry name" value="bL21-like"/>
</dbReference>
<dbReference type="SUPFAM" id="SSF141091">
    <property type="entry name" value="L21p-like"/>
    <property type="match status" value="1"/>
</dbReference>
<dbReference type="PANTHER" id="PTHR21349">
    <property type="entry name" value="50S RIBOSOMAL PROTEIN L21"/>
    <property type="match status" value="1"/>
</dbReference>
<comment type="similarity">
    <text evidence="1">Belongs to the bacterial ribosomal protein bL21 family.</text>
</comment>
<keyword evidence="4" id="KW-1185">Reference proteome</keyword>
<name>A0AA36FIN8_OCTVU</name>
<dbReference type="PANTHER" id="PTHR21349:SF0">
    <property type="entry name" value="LARGE RIBOSOMAL SUBUNIT PROTEIN BL21M"/>
    <property type="match status" value="1"/>
</dbReference>
<evidence type="ECO:0000313" key="4">
    <source>
        <dbReference type="Proteomes" id="UP001162480"/>
    </source>
</evidence>
<dbReference type="EMBL" id="OX597831">
    <property type="protein sequence ID" value="CAI9735698.1"/>
    <property type="molecule type" value="Genomic_DNA"/>
</dbReference>
<dbReference type="Pfam" id="PF00829">
    <property type="entry name" value="Ribosomal_L21p"/>
    <property type="match status" value="1"/>
</dbReference>
<organism evidence="3 4">
    <name type="scientific">Octopus vulgaris</name>
    <name type="common">Common octopus</name>
    <dbReference type="NCBI Taxonomy" id="6645"/>
    <lineage>
        <taxon>Eukaryota</taxon>
        <taxon>Metazoa</taxon>
        <taxon>Spiralia</taxon>
        <taxon>Lophotrochozoa</taxon>
        <taxon>Mollusca</taxon>
        <taxon>Cephalopoda</taxon>
        <taxon>Coleoidea</taxon>
        <taxon>Octopodiformes</taxon>
        <taxon>Octopoda</taxon>
        <taxon>Incirrata</taxon>
        <taxon>Octopodidae</taxon>
        <taxon>Octopus</taxon>
    </lineage>
</organism>